<keyword evidence="1" id="KW-0812">Transmembrane</keyword>
<keyword evidence="1" id="KW-0472">Membrane</keyword>
<dbReference type="eggNOG" id="ENOG502QR1Q">
    <property type="taxonomic scope" value="Eukaryota"/>
</dbReference>
<dbReference type="InParanoid" id="B7GC58"/>
<gene>
    <name evidence="2" type="ORF">PHATRDRAFT_42329</name>
</gene>
<reference evidence="3" key="2">
    <citation type="submission" date="2008-08" db="EMBL/GenBank/DDBJ databases">
        <authorList>
            <consortium name="Diatom Consortium"/>
            <person name="Grigoriev I."/>
            <person name="Grimwood J."/>
            <person name="Kuo A."/>
            <person name="Otillar R.P."/>
            <person name="Salamov A."/>
            <person name="Detter J.C."/>
            <person name="Lindquist E."/>
            <person name="Shapiro H."/>
            <person name="Lucas S."/>
            <person name="Glavina del Rio T."/>
            <person name="Pitluck S."/>
            <person name="Rokhsar D."/>
            <person name="Bowler C."/>
        </authorList>
    </citation>
    <scope>GENOME REANNOTATION</scope>
    <source>
        <strain evidence="3">CCAP 1055/1</strain>
    </source>
</reference>
<dbReference type="AlphaFoldDB" id="B7GC58"/>
<feature type="transmembrane region" description="Helical" evidence="1">
    <location>
        <begin position="38"/>
        <end position="59"/>
    </location>
</feature>
<sequence length="238" mass="26099">MIAESVSVVVESAATIVADAAATQTAPPELGGISYSKASYYTILGLYALSFPGLWSTVARSTKAKIKRKTYVSAGEKADGTQGLGLRQQAGEIMAYMKANNYEVVDAGETITFRGVIPRSLSQALFLSFVTIFGMLSLALVLNIQFNDLELPLIGKPNWYLLALLGPYAGIYYWQSGDRVDDCSVKLVTNEEETENEITVQGSEEELERMWRTLGWQEKGMVRVDGLLDKKMGTVETK</sequence>
<feature type="transmembrane region" description="Helical" evidence="1">
    <location>
        <begin position="158"/>
        <end position="174"/>
    </location>
</feature>
<reference evidence="2 3" key="1">
    <citation type="journal article" date="2008" name="Nature">
        <title>The Phaeodactylum genome reveals the evolutionary history of diatom genomes.</title>
        <authorList>
            <person name="Bowler C."/>
            <person name="Allen A.E."/>
            <person name="Badger J.H."/>
            <person name="Grimwood J."/>
            <person name="Jabbari K."/>
            <person name="Kuo A."/>
            <person name="Maheswari U."/>
            <person name="Martens C."/>
            <person name="Maumus F."/>
            <person name="Otillar R.P."/>
            <person name="Rayko E."/>
            <person name="Salamov A."/>
            <person name="Vandepoele K."/>
            <person name="Beszteri B."/>
            <person name="Gruber A."/>
            <person name="Heijde M."/>
            <person name="Katinka M."/>
            <person name="Mock T."/>
            <person name="Valentin K."/>
            <person name="Verret F."/>
            <person name="Berges J.A."/>
            <person name="Brownlee C."/>
            <person name="Cadoret J.P."/>
            <person name="Chiovitti A."/>
            <person name="Choi C.J."/>
            <person name="Coesel S."/>
            <person name="De Martino A."/>
            <person name="Detter J.C."/>
            <person name="Durkin C."/>
            <person name="Falciatore A."/>
            <person name="Fournet J."/>
            <person name="Haruta M."/>
            <person name="Huysman M.J."/>
            <person name="Jenkins B.D."/>
            <person name="Jiroutova K."/>
            <person name="Jorgensen R.E."/>
            <person name="Joubert Y."/>
            <person name="Kaplan A."/>
            <person name="Kroger N."/>
            <person name="Kroth P.G."/>
            <person name="La Roche J."/>
            <person name="Lindquist E."/>
            <person name="Lommer M."/>
            <person name="Martin-Jezequel V."/>
            <person name="Lopez P.J."/>
            <person name="Lucas S."/>
            <person name="Mangogna M."/>
            <person name="McGinnis K."/>
            <person name="Medlin L.K."/>
            <person name="Montsant A."/>
            <person name="Oudot-Le Secq M.P."/>
            <person name="Napoli C."/>
            <person name="Obornik M."/>
            <person name="Parker M.S."/>
            <person name="Petit J.L."/>
            <person name="Porcel B.M."/>
            <person name="Poulsen N."/>
            <person name="Robison M."/>
            <person name="Rychlewski L."/>
            <person name="Rynearson T.A."/>
            <person name="Schmutz J."/>
            <person name="Shapiro H."/>
            <person name="Siaut M."/>
            <person name="Stanley M."/>
            <person name="Sussman M.R."/>
            <person name="Taylor A.R."/>
            <person name="Vardi A."/>
            <person name="von Dassow P."/>
            <person name="Vyverman W."/>
            <person name="Willis A."/>
            <person name="Wyrwicz L.S."/>
            <person name="Rokhsar D.S."/>
            <person name="Weissenbach J."/>
            <person name="Armbrust E.V."/>
            <person name="Green B.R."/>
            <person name="Van de Peer Y."/>
            <person name="Grigoriev I.V."/>
        </authorList>
    </citation>
    <scope>NUCLEOTIDE SEQUENCE [LARGE SCALE GENOMIC DNA]</scope>
    <source>
        <strain evidence="2 3">CCAP 1055/1</strain>
    </source>
</reference>
<dbReference type="PaxDb" id="2850-Phatr42329"/>
<evidence type="ECO:0000313" key="2">
    <source>
        <dbReference type="EMBL" id="EEC43720.1"/>
    </source>
</evidence>
<name>B7GC58_PHATC</name>
<dbReference type="InterPro" id="IPR021919">
    <property type="entry name" value="CCB1"/>
</dbReference>
<protein>
    <submittedName>
        <fullName evidence="2">Uncharacterized protein</fullName>
    </submittedName>
</protein>
<dbReference type="KEGG" id="pti:PHATRDRAFT_42329"/>
<dbReference type="Proteomes" id="UP000000759">
    <property type="component" value="Chromosome 25"/>
</dbReference>
<evidence type="ECO:0000313" key="3">
    <source>
        <dbReference type="Proteomes" id="UP000000759"/>
    </source>
</evidence>
<evidence type="ECO:0000256" key="1">
    <source>
        <dbReference type="SAM" id="Phobius"/>
    </source>
</evidence>
<dbReference type="STRING" id="556484.B7GC58"/>
<keyword evidence="3" id="KW-1185">Reference proteome</keyword>
<keyword evidence="1" id="KW-1133">Transmembrane helix</keyword>
<dbReference type="RefSeq" id="XP_002184661.1">
    <property type="nucleotide sequence ID" value="XM_002184625.1"/>
</dbReference>
<dbReference type="Pfam" id="PF12046">
    <property type="entry name" value="CCB1"/>
    <property type="match status" value="1"/>
</dbReference>
<accession>B7GC58</accession>
<dbReference type="EMBL" id="CM000627">
    <property type="protein sequence ID" value="EEC43720.1"/>
    <property type="molecule type" value="Genomic_DNA"/>
</dbReference>
<dbReference type="GeneID" id="7198507"/>
<dbReference type="PANTHER" id="PTHR35302:SF1">
    <property type="entry name" value="PROTEIN COFACTOR ASSEMBLY OF COMPLEX C SUBUNIT B CCB1, CHLOROPLASTIC"/>
    <property type="match status" value="1"/>
</dbReference>
<dbReference type="OrthoDB" id="447756at2759"/>
<dbReference type="HOGENOM" id="CLU_067692_1_0_1"/>
<proteinExistence type="predicted"/>
<feature type="transmembrane region" description="Helical" evidence="1">
    <location>
        <begin position="124"/>
        <end position="146"/>
    </location>
</feature>
<organism evidence="2 3">
    <name type="scientific">Phaeodactylum tricornutum (strain CCAP 1055/1)</name>
    <dbReference type="NCBI Taxonomy" id="556484"/>
    <lineage>
        <taxon>Eukaryota</taxon>
        <taxon>Sar</taxon>
        <taxon>Stramenopiles</taxon>
        <taxon>Ochrophyta</taxon>
        <taxon>Bacillariophyta</taxon>
        <taxon>Bacillariophyceae</taxon>
        <taxon>Bacillariophycidae</taxon>
        <taxon>Naviculales</taxon>
        <taxon>Phaeodactylaceae</taxon>
        <taxon>Phaeodactylum</taxon>
    </lineage>
</organism>
<dbReference type="PANTHER" id="PTHR35302">
    <property type="match status" value="1"/>
</dbReference>